<dbReference type="EMBL" id="SRHE01000986">
    <property type="protein sequence ID" value="TWW07843.1"/>
    <property type="molecule type" value="Genomic_DNA"/>
</dbReference>
<comment type="caution">
    <text evidence="1">The sequence shown here is derived from an EMBL/GenBank/DDBJ whole genome shotgun (WGS) entry which is preliminary data.</text>
</comment>
<accession>A0A5C6M104</accession>
<reference evidence="1 2" key="1">
    <citation type="submission" date="2019-08" db="EMBL/GenBank/DDBJ databases">
        <title>100 year-old enigma solved: identification of Planctomyces bekefii, the type genus and species of the phylum Planctomycetes.</title>
        <authorList>
            <person name="Svetlana D.N."/>
            <person name="Overmann J."/>
        </authorList>
    </citation>
    <scope>NUCLEOTIDE SEQUENCE [LARGE SCALE GENOMIC DNA]</scope>
    <source>
        <strain evidence="1">Phe10_nw2017</strain>
    </source>
</reference>
<dbReference type="AlphaFoldDB" id="A0A5C6M104"/>
<reference evidence="1 2" key="2">
    <citation type="submission" date="2019-08" db="EMBL/GenBank/DDBJ databases">
        <authorList>
            <person name="Henke P."/>
        </authorList>
    </citation>
    <scope>NUCLEOTIDE SEQUENCE [LARGE SCALE GENOMIC DNA]</scope>
    <source>
        <strain evidence="1">Phe10_nw2017</strain>
    </source>
</reference>
<feature type="non-terminal residue" evidence="1">
    <location>
        <position position="1"/>
    </location>
</feature>
<evidence type="ECO:0000313" key="1">
    <source>
        <dbReference type="EMBL" id="TWW07843.1"/>
    </source>
</evidence>
<dbReference type="Proteomes" id="UP000321083">
    <property type="component" value="Unassembled WGS sequence"/>
</dbReference>
<name>A0A5C6M104_9PLAN</name>
<evidence type="ECO:0000313" key="2">
    <source>
        <dbReference type="Proteomes" id="UP000321083"/>
    </source>
</evidence>
<organism evidence="1 2">
    <name type="scientific">Planctomyces bekefii</name>
    <dbReference type="NCBI Taxonomy" id="1653850"/>
    <lineage>
        <taxon>Bacteria</taxon>
        <taxon>Pseudomonadati</taxon>
        <taxon>Planctomycetota</taxon>
        <taxon>Planctomycetia</taxon>
        <taxon>Planctomycetales</taxon>
        <taxon>Planctomycetaceae</taxon>
        <taxon>Planctomyces</taxon>
    </lineage>
</organism>
<keyword evidence="2" id="KW-1185">Reference proteome</keyword>
<sequence>SRGQRVLVGSAGGGDWSLF</sequence>
<protein>
    <submittedName>
        <fullName evidence="1">Uncharacterized protein</fullName>
    </submittedName>
</protein>
<proteinExistence type="predicted"/>
<gene>
    <name evidence="1" type="ORF">E3A20_30260</name>
</gene>